<reference evidence="3" key="1">
    <citation type="journal article" date="2023" name="Commun. Biol.">
        <title>Genome analysis of Parmales, the sister group of diatoms, reveals the evolutionary specialization of diatoms from phago-mixotrophs to photoautotrophs.</title>
        <authorList>
            <person name="Ban H."/>
            <person name="Sato S."/>
            <person name="Yoshikawa S."/>
            <person name="Yamada K."/>
            <person name="Nakamura Y."/>
            <person name="Ichinomiya M."/>
            <person name="Sato N."/>
            <person name="Blanc-Mathieu R."/>
            <person name="Endo H."/>
            <person name="Kuwata A."/>
            <person name="Ogata H."/>
        </authorList>
    </citation>
    <scope>NUCLEOTIDE SEQUENCE [LARGE SCALE GENOMIC DNA]</scope>
    <source>
        <strain evidence="3">NIES 3701</strain>
    </source>
</reference>
<dbReference type="InterPro" id="IPR003425">
    <property type="entry name" value="CCB3/YggT"/>
</dbReference>
<dbReference type="EMBL" id="BRXY01000499">
    <property type="protein sequence ID" value="GMH97626.1"/>
    <property type="molecule type" value="Genomic_DNA"/>
</dbReference>
<accession>A0A9W7BWG3</accession>
<name>A0A9W7BWG3_9STRA</name>
<sequence length="167" mass="18074">MKVLAFLAMFLTSTYALTMPPVPSSTVAFTNESRKQHRAPAFDPSERLQRANNRRLAMAIPGNGIMEQTFVGGFFTFLTLYNYVITFRILLSWFPQAQGIALLQPVFAVSDPFLNVFRGIVPSIGGFDLSPLLGFFLLSQLTSATAALGCPLAPEPAKSAPAAKVSA</sequence>
<dbReference type="Pfam" id="PF02325">
    <property type="entry name" value="CCB3_YggT"/>
    <property type="match status" value="1"/>
</dbReference>
<proteinExistence type="predicted"/>
<evidence type="ECO:0000313" key="3">
    <source>
        <dbReference type="Proteomes" id="UP001165085"/>
    </source>
</evidence>
<evidence type="ECO:0000256" key="1">
    <source>
        <dbReference type="SAM" id="SignalP"/>
    </source>
</evidence>
<dbReference type="GO" id="GO:0016020">
    <property type="term" value="C:membrane"/>
    <property type="evidence" value="ECO:0007669"/>
    <property type="project" value="InterPro"/>
</dbReference>
<dbReference type="PANTHER" id="PTHR33219">
    <property type="entry name" value="YLMG HOMOLOG PROTEIN 2, CHLOROPLASTIC"/>
    <property type="match status" value="1"/>
</dbReference>
<dbReference type="PANTHER" id="PTHR33219:SF14">
    <property type="entry name" value="PROTEIN COFACTOR ASSEMBLY OF COMPLEX C SUBUNIT B CCB3, CHLOROPLASTIC-RELATED"/>
    <property type="match status" value="1"/>
</dbReference>
<keyword evidence="3" id="KW-1185">Reference proteome</keyword>
<dbReference type="AlphaFoldDB" id="A0A9W7BWG3"/>
<comment type="caution">
    <text evidence="2">The sequence shown here is derived from an EMBL/GenBank/DDBJ whole genome shotgun (WGS) entry which is preliminary data.</text>
</comment>
<organism evidence="2 3">
    <name type="scientific">Triparma strigata</name>
    <dbReference type="NCBI Taxonomy" id="1606541"/>
    <lineage>
        <taxon>Eukaryota</taxon>
        <taxon>Sar</taxon>
        <taxon>Stramenopiles</taxon>
        <taxon>Ochrophyta</taxon>
        <taxon>Bolidophyceae</taxon>
        <taxon>Parmales</taxon>
        <taxon>Triparmaceae</taxon>
        <taxon>Triparma</taxon>
    </lineage>
</organism>
<dbReference type="OrthoDB" id="2066at2759"/>
<protein>
    <submittedName>
        <fullName evidence="2">Uncharacterized protein</fullName>
    </submittedName>
</protein>
<feature type="chain" id="PRO_5040959457" evidence="1">
    <location>
        <begin position="17"/>
        <end position="167"/>
    </location>
</feature>
<keyword evidence="1" id="KW-0732">Signal</keyword>
<feature type="signal peptide" evidence="1">
    <location>
        <begin position="1"/>
        <end position="16"/>
    </location>
</feature>
<dbReference type="Proteomes" id="UP001165085">
    <property type="component" value="Unassembled WGS sequence"/>
</dbReference>
<evidence type="ECO:0000313" key="2">
    <source>
        <dbReference type="EMBL" id="GMH97626.1"/>
    </source>
</evidence>
<gene>
    <name evidence="2" type="ORF">TrST_g10677</name>
</gene>